<dbReference type="Proteomes" id="UP000002734">
    <property type="component" value="Chromosome"/>
</dbReference>
<feature type="domain" description="PLD phosphodiesterase" evidence="1">
    <location>
        <begin position="81"/>
        <end position="108"/>
    </location>
</feature>
<accession>C6C7N3</accession>
<dbReference type="GO" id="GO:0006793">
    <property type="term" value="P:phosphorus metabolic process"/>
    <property type="evidence" value="ECO:0007669"/>
    <property type="project" value="UniProtKB-ARBA"/>
</dbReference>
<dbReference type="HOGENOM" id="CLU_882619_0_0_6"/>
<dbReference type="SUPFAM" id="SSF56024">
    <property type="entry name" value="Phospholipase D/nuclease"/>
    <property type="match status" value="1"/>
</dbReference>
<organism evidence="2 3">
    <name type="scientific">Musicola paradisiaca (strain Ech703)</name>
    <name type="common">Dickeya paradisiaca</name>
    <name type="synonym">Dickeya dadantii</name>
    <dbReference type="NCBI Taxonomy" id="579405"/>
    <lineage>
        <taxon>Bacteria</taxon>
        <taxon>Pseudomonadati</taxon>
        <taxon>Pseudomonadota</taxon>
        <taxon>Gammaproteobacteria</taxon>
        <taxon>Enterobacterales</taxon>
        <taxon>Pectobacteriaceae</taxon>
        <taxon>Musicola</taxon>
    </lineage>
</organism>
<evidence type="ECO:0000313" key="2">
    <source>
        <dbReference type="EMBL" id="ACS85975.1"/>
    </source>
</evidence>
<dbReference type="PROSITE" id="PS50035">
    <property type="entry name" value="PLD"/>
    <property type="match status" value="1"/>
</dbReference>
<dbReference type="GO" id="GO:0003824">
    <property type="term" value="F:catalytic activity"/>
    <property type="evidence" value="ECO:0007669"/>
    <property type="project" value="InterPro"/>
</dbReference>
<dbReference type="InterPro" id="IPR025202">
    <property type="entry name" value="PLD-like_dom"/>
</dbReference>
<proteinExistence type="predicted"/>
<dbReference type="AlphaFoldDB" id="C6C7N3"/>
<protein>
    <recommendedName>
        <fullName evidence="1">PLD phosphodiesterase domain-containing protein</fullName>
    </recommendedName>
</protein>
<dbReference type="Gene3D" id="3.30.870.10">
    <property type="entry name" value="Endonuclease Chain A"/>
    <property type="match status" value="1"/>
</dbReference>
<evidence type="ECO:0000259" key="1">
    <source>
        <dbReference type="PROSITE" id="PS50035"/>
    </source>
</evidence>
<dbReference type="CDD" id="cd09117">
    <property type="entry name" value="PLDc_Bfil_DEXD_like"/>
    <property type="match status" value="1"/>
</dbReference>
<dbReference type="KEGG" id="dda:Dd703_2188"/>
<keyword evidence="3" id="KW-1185">Reference proteome</keyword>
<dbReference type="Pfam" id="PF13091">
    <property type="entry name" value="PLDc_2"/>
    <property type="match status" value="1"/>
</dbReference>
<dbReference type="EMBL" id="CP001654">
    <property type="protein sequence ID" value="ACS85975.1"/>
    <property type="molecule type" value="Genomic_DNA"/>
</dbReference>
<sequence>MNILDDTSCLEDYLKSHRGKKINIITAFASGTEEILSALLDNNNTIELLVGTINAFTAPKFIEYCAEHNRNNFRTFVDFGYESSIHWKLYLIEPDIVVIGSANFTKTGLSLRRDTCVVMENIGLYTEYVRRFRQLLTAKSVIKADKSSAFQFAFNHYRRNHNKTQAGLARSRHYSSAEAWLLDESNQTLPLFLWCKRHSAETKTKATQLLQAESAEADPPLLRDFFTYDAKQDELPFQQGDVVLCANHRGSYIDFYTFDRIIYSEGRHFLYSYRRNRYQRPFELNTLKTKLKHAIPQLFERDATCIDRDELQEILHLT</sequence>
<dbReference type="RefSeq" id="WP_015853884.1">
    <property type="nucleotide sequence ID" value="NC_012880.1"/>
</dbReference>
<name>C6C7N3_MUSP7</name>
<reference evidence="2" key="1">
    <citation type="submission" date="2009-06" db="EMBL/GenBank/DDBJ databases">
        <title>Complete sequence of Dickeya dadantii Ech703.</title>
        <authorList>
            <consortium name="US DOE Joint Genome Institute"/>
            <person name="Lucas S."/>
            <person name="Copeland A."/>
            <person name="Lapidus A."/>
            <person name="Glavina del Rio T."/>
            <person name="Dalin E."/>
            <person name="Tice H."/>
            <person name="Bruce D."/>
            <person name="Goodwin L."/>
            <person name="Pitluck S."/>
            <person name="Chertkov O."/>
            <person name="Brettin T."/>
            <person name="Detter J.C."/>
            <person name="Han C."/>
            <person name="Larimer F."/>
            <person name="Land M."/>
            <person name="Hauser L."/>
            <person name="Kyrpides N."/>
            <person name="Mikhailova N."/>
            <person name="Balakrishnan V."/>
            <person name="Glasner J."/>
            <person name="Perna N.T."/>
        </authorList>
    </citation>
    <scope>NUCLEOTIDE SEQUENCE [LARGE SCALE GENOMIC DNA]</scope>
    <source>
        <strain evidence="2">Ech703</strain>
    </source>
</reference>
<evidence type="ECO:0000313" key="3">
    <source>
        <dbReference type="Proteomes" id="UP000002734"/>
    </source>
</evidence>
<dbReference type="InterPro" id="IPR001736">
    <property type="entry name" value="PLipase_D/transphosphatidylase"/>
</dbReference>
<gene>
    <name evidence="2" type="ordered locus">Dd703_2188</name>
</gene>